<dbReference type="PANTHER" id="PTHR10218">
    <property type="entry name" value="GTP-BINDING PROTEIN ALPHA SUBUNIT"/>
    <property type="match status" value="1"/>
</dbReference>
<organism evidence="6 7">
    <name type="scientific">Limulus polyphemus</name>
    <name type="common">Atlantic horseshoe crab</name>
    <dbReference type="NCBI Taxonomy" id="6850"/>
    <lineage>
        <taxon>Eukaryota</taxon>
        <taxon>Metazoa</taxon>
        <taxon>Ecdysozoa</taxon>
        <taxon>Arthropoda</taxon>
        <taxon>Chelicerata</taxon>
        <taxon>Merostomata</taxon>
        <taxon>Xiphosura</taxon>
        <taxon>Limulidae</taxon>
        <taxon>Limulus</taxon>
    </lineage>
</organism>
<evidence type="ECO:0000256" key="2">
    <source>
        <dbReference type="ARBA" id="ARBA00022741"/>
    </source>
</evidence>
<keyword evidence="3" id="KW-0342">GTP-binding</keyword>
<dbReference type="SUPFAM" id="SSF52540">
    <property type="entry name" value="P-loop containing nucleoside triphosphate hydrolases"/>
    <property type="match status" value="1"/>
</dbReference>
<sequence>MGCAVSSTAEKEAALRSRKIDKDLRAEEEKQDREVKLLLLGAGESGKSTIVKQMKIIHERGYSEEESLQYKPIVHSNTIQSLVAIIKAMSQLKIHFGNLARTKDAQQFLTLVSTVEEGKLTQDIAELMKTLWHDSCVQKCYNRSREYQLNDSASYYLNSLDRICDENYIPSHEDVLRTRVKTTGIVESQFIFKGINF</sequence>
<dbReference type="PROSITE" id="PS51882">
    <property type="entry name" value="G_ALPHA"/>
    <property type="match status" value="1"/>
</dbReference>
<gene>
    <name evidence="7" type="primary">LOC106475933</name>
</gene>
<evidence type="ECO:0000256" key="4">
    <source>
        <dbReference type="ARBA" id="ARBA00023139"/>
    </source>
</evidence>
<dbReference type="InterPro" id="IPR027417">
    <property type="entry name" value="P-loop_NTPase"/>
</dbReference>
<evidence type="ECO:0000313" key="7">
    <source>
        <dbReference type="RefSeq" id="XP_022235643.1"/>
    </source>
</evidence>
<keyword evidence="5" id="KW-0807">Transducer</keyword>
<dbReference type="SUPFAM" id="SSF47895">
    <property type="entry name" value="Transducin (alpha subunit), insertion domain"/>
    <property type="match status" value="1"/>
</dbReference>
<feature type="non-terminal residue" evidence="7">
    <location>
        <position position="197"/>
    </location>
</feature>
<keyword evidence="6" id="KW-1185">Reference proteome</keyword>
<name>A0ABM1RW88_LIMPO</name>
<keyword evidence="2" id="KW-0547">Nucleotide-binding</keyword>
<dbReference type="SMART" id="SM00275">
    <property type="entry name" value="G_alpha"/>
    <property type="match status" value="1"/>
</dbReference>
<dbReference type="RefSeq" id="XP_022235643.1">
    <property type="nucleotide sequence ID" value="XM_022379935.1"/>
</dbReference>
<dbReference type="Proteomes" id="UP000694941">
    <property type="component" value="Unplaced"/>
</dbReference>
<accession>A0ABM1RW88</accession>
<evidence type="ECO:0000256" key="5">
    <source>
        <dbReference type="ARBA" id="ARBA00023224"/>
    </source>
</evidence>
<dbReference type="InterPro" id="IPR011025">
    <property type="entry name" value="GproteinA_insert"/>
</dbReference>
<dbReference type="InterPro" id="IPR001019">
    <property type="entry name" value="Gprotein_alpha_su"/>
</dbReference>
<dbReference type="GeneID" id="106475933"/>
<dbReference type="CDD" id="cd00066">
    <property type="entry name" value="G-alpha"/>
    <property type="match status" value="1"/>
</dbReference>
<protein>
    <submittedName>
        <fullName evidence="7">Guanine nucleotide-binding protein G(I) subunit alpha-like</fullName>
    </submittedName>
</protein>
<keyword evidence="4" id="KW-0564">Palmitate</keyword>
<dbReference type="Gene3D" id="1.10.400.10">
    <property type="entry name" value="GI Alpha 1, domain 2-like"/>
    <property type="match status" value="1"/>
</dbReference>
<dbReference type="PRINTS" id="PR00318">
    <property type="entry name" value="GPROTEINA"/>
</dbReference>
<proteinExistence type="predicted"/>
<evidence type="ECO:0000256" key="3">
    <source>
        <dbReference type="ARBA" id="ARBA00023134"/>
    </source>
</evidence>
<dbReference type="Gene3D" id="3.40.50.300">
    <property type="entry name" value="P-loop containing nucleotide triphosphate hydrolases"/>
    <property type="match status" value="1"/>
</dbReference>
<keyword evidence="4" id="KW-0449">Lipoprotein</keyword>
<reference evidence="7" key="1">
    <citation type="submission" date="2025-08" db="UniProtKB">
        <authorList>
            <consortium name="RefSeq"/>
        </authorList>
    </citation>
    <scope>IDENTIFICATION</scope>
    <source>
        <tissue evidence="7">Muscle</tissue>
    </source>
</reference>
<dbReference type="Pfam" id="PF00503">
    <property type="entry name" value="G-alpha"/>
    <property type="match status" value="1"/>
</dbReference>
<keyword evidence="1" id="KW-0519">Myristate</keyword>
<evidence type="ECO:0000256" key="1">
    <source>
        <dbReference type="ARBA" id="ARBA00022707"/>
    </source>
</evidence>
<dbReference type="PANTHER" id="PTHR10218:SF227">
    <property type="entry name" value="G PROTEIN ALPHA I SUBUNIT"/>
    <property type="match status" value="1"/>
</dbReference>
<evidence type="ECO:0000313" key="6">
    <source>
        <dbReference type="Proteomes" id="UP000694941"/>
    </source>
</evidence>